<sequence length="357" mass="36081">MDTVVTGAAFGAALVASGMYSPYLIASQFSFEKWNMIQTFLTATGCTALSVEILRHLGLKVPPPRPGSSVGLLGFSLDGNLIGGALLGAGMSLSAACPGMVFPQLAMGVPSAPMTLAGACAGGVFWSAALRPWIAARKQQQQQQQQQKQQQQQQQGGKQEKQVKKQRQPPTTLAELAGAGQTATLLAYEAALAILVAAAATMAPSAPSALHPVAGGLAIGGAQLVSLLLRGSALGVSTCYEHVGDWAVWLISSGAGGGKKGPARPPGFSTLAFSAAMMAGARLLVWARPELAGTATLVAGSPLRAFVGGFLMALGSRVAGGCTSGHGISGMGLMSVSSFVSMVAAFSAAIAVTQLAK</sequence>
<evidence type="ECO:0000256" key="5">
    <source>
        <dbReference type="ARBA" id="ARBA00022692"/>
    </source>
</evidence>
<dbReference type="AlphaFoldDB" id="A0A423WP94"/>
<feature type="transmembrane region" description="Helical" evidence="9">
    <location>
        <begin position="268"/>
        <end position="285"/>
    </location>
</feature>
<dbReference type="GO" id="GO:0005886">
    <property type="term" value="C:plasma membrane"/>
    <property type="evidence" value="ECO:0007669"/>
    <property type="project" value="UniProtKB-SubCell"/>
</dbReference>
<evidence type="ECO:0000256" key="1">
    <source>
        <dbReference type="ARBA" id="ARBA00004429"/>
    </source>
</evidence>
<dbReference type="PANTHER" id="PTHR30574:SF1">
    <property type="entry name" value="SULPHUR TRANSPORT DOMAIN-CONTAINING PROTEIN"/>
    <property type="match status" value="1"/>
</dbReference>
<keyword evidence="3" id="KW-1003">Cell membrane</keyword>
<feature type="region of interest" description="Disordered" evidence="8">
    <location>
        <begin position="141"/>
        <end position="170"/>
    </location>
</feature>
<accession>A0A423WP94</accession>
<dbReference type="EMBL" id="LJZO01000001">
    <property type="protein sequence ID" value="ROW05114.1"/>
    <property type="molecule type" value="Genomic_DNA"/>
</dbReference>
<feature type="transmembrane region" description="Helical" evidence="9">
    <location>
        <begin position="336"/>
        <end position="356"/>
    </location>
</feature>
<evidence type="ECO:0000313" key="11">
    <source>
        <dbReference type="Proteomes" id="UP000284375"/>
    </source>
</evidence>
<dbReference type="PANTHER" id="PTHR30574">
    <property type="entry name" value="INNER MEMBRANE PROTEIN YEDE"/>
    <property type="match status" value="1"/>
</dbReference>
<feature type="transmembrane region" description="Helical" evidence="9">
    <location>
        <begin position="185"/>
        <end position="203"/>
    </location>
</feature>
<dbReference type="InterPro" id="IPR007272">
    <property type="entry name" value="Sulf_transp_TsuA/YedE"/>
</dbReference>
<name>A0A423WP94_CYTCH</name>
<dbReference type="Proteomes" id="UP000284375">
    <property type="component" value="Unassembled WGS sequence"/>
</dbReference>
<keyword evidence="6 9" id="KW-1133">Transmembrane helix</keyword>
<protein>
    <submittedName>
        <fullName evidence="10">Uncharacterized protein</fullName>
    </submittedName>
</protein>
<keyword evidence="2" id="KW-0813">Transport</keyword>
<evidence type="ECO:0000256" key="6">
    <source>
        <dbReference type="ARBA" id="ARBA00022989"/>
    </source>
</evidence>
<feature type="compositionally biased region" description="Low complexity" evidence="8">
    <location>
        <begin position="141"/>
        <end position="157"/>
    </location>
</feature>
<evidence type="ECO:0000313" key="10">
    <source>
        <dbReference type="EMBL" id="ROW05114.1"/>
    </source>
</evidence>
<feature type="transmembrane region" description="Helical" evidence="9">
    <location>
        <begin position="70"/>
        <end position="94"/>
    </location>
</feature>
<keyword evidence="5 9" id="KW-0812">Transmembrane</keyword>
<dbReference type="Pfam" id="PF04143">
    <property type="entry name" value="Sulf_transp"/>
    <property type="match status" value="1"/>
</dbReference>
<dbReference type="STRING" id="252740.A0A423WP94"/>
<keyword evidence="4" id="KW-0997">Cell inner membrane</keyword>
<organism evidence="10 11">
    <name type="scientific">Cytospora chrysosperma</name>
    <name type="common">Cytospora canker fungus</name>
    <name type="synonym">Sphaeria chrysosperma</name>
    <dbReference type="NCBI Taxonomy" id="252740"/>
    <lineage>
        <taxon>Eukaryota</taxon>
        <taxon>Fungi</taxon>
        <taxon>Dikarya</taxon>
        <taxon>Ascomycota</taxon>
        <taxon>Pezizomycotina</taxon>
        <taxon>Sordariomycetes</taxon>
        <taxon>Sordariomycetidae</taxon>
        <taxon>Diaporthales</taxon>
        <taxon>Cytosporaceae</taxon>
        <taxon>Cytospora</taxon>
    </lineage>
</organism>
<evidence type="ECO:0000256" key="3">
    <source>
        <dbReference type="ARBA" id="ARBA00022475"/>
    </source>
</evidence>
<comment type="caution">
    <text evidence="10">The sequence shown here is derived from an EMBL/GenBank/DDBJ whole genome shotgun (WGS) entry which is preliminary data.</text>
</comment>
<evidence type="ECO:0000256" key="7">
    <source>
        <dbReference type="ARBA" id="ARBA00023136"/>
    </source>
</evidence>
<feature type="transmembrane region" description="Helical" evidence="9">
    <location>
        <begin position="291"/>
        <end position="315"/>
    </location>
</feature>
<evidence type="ECO:0000256" key="9">
    <source>
        <dbReference type="SAM" id="Phobius"/>
    </source>
</evidence>
<evidence type="ECO:0000256" key="4">
    <source>
        <dbReference type="ARBA" id="ARBA00022519"/>
    </source>
</evidence>
<feature type="transmembrane region" description="Helical" evidence="9">
    <location>
        <begin position="114"/>
        <end position="134"/>
    </location>
</feature>
<proteinExistence type="predicted"/>
<evidence type="ECO:0000256" key="8">
    <source>
        <dbReference type="SAM" id="MobiDB-lite"/>
    </source>
</evidence>
<evidence type="ECO:0000256" key="2">
    <source>
        <dbReference type="ARBA" id="ARBA00022448"/>
    </source>
</evidence>
<keyword evidence="11" id="KW-1185">Reference proteome</keyword>
<keyword evidence="7 9" id="KW-0472">Membrane</keyword>
<gene>
    <name evidence="10" type="ORF">VSDG_00394</name>
</gene>
<comment type="subcellular location">
    <subcellularLocation>
        <location evidence="1">Cell inner membrane</location>
        <topology evidence="1">Multi-pass membrane protein</topology>
    </subcellularLocation>
</comment>
<dbReference type="OrthoDB" id="10254418at2759"/>
<reference evidence="10 11" key="1">
    <citation type="submission" date="2015-09" db="EMBL/GenBank/DDBJ databases">
        <title>Host preference determinants of Valsa canker pathogens revealed by comparative genomics.</title>
        <authorList>
            <person name="Yin Z."/>
            <person name="Huang L."/>
        </authorList>
    </citation>
    <scope>NUCLEOTIDE SEQUENCE [LARGE SCALE GENOMIC DNA]</scope>
    <source>
        <strain evidence="10 11">YSFL</strain>
    </source>
</reference>